<reference evidence="1 2" key="1">
    <citation type="journal article" date="2009" name="J. Bacteriol.">
        <title>Genome sequence of Azotobacter vinelandii, an obligate aerobe specialized to support diverse anaerobic metabolic processes.</title>
        <authorList>
            <person name="Setubal J.C."/>
            <person name="dos Santos P."/>
            <person name="Goldman B.S."/>
            <person name="Ertesvag H."/>
            <person name="Espin G."/>
            <person name="Rubio L.M."/>
            <person name="Valla S."/>
            <person name="Almeida N.F."/>
            <person name="Balasubramanian D."/>
            <person name="Cromes L."/>
            <person name="Curatti L."/>
            <person name="Du Z."/>
            <person name="Godsy E."/>
            <person name="Goodner B."/>
            <person name="Hellner-Burris K."/>
            <person name="Hernandez J.A."/>
            <person name="Houmiel K."/>
            <person name="Imperial J."/>
            <person name="Kennedy C."/>
            <person name="Larson T.J."/>
            <person name="Latreille P."/>
            <person name="Ligon L.S."/>
            <person name="Lu J."/>
            <person name="Maerk M."/>
            <person name="Miller N.M."/>
            <person name="Norton S."/>
            <person name="O'Carroll I.P."/>
            <person name="Paulsen I."/>
            <person name="Raulfs E.C."/>
            <person name="Roemer R."/>
            <person name="Rosser J."/>
            <person name="Segura D."/>
            <person name="Slater S."/>
            <person name="Stricklin S.L."/>
            <person name="Studholme D.J."/>
            <person name="Sun J."/>
            <person name="Viana C.J."/>
            <person name="Wallin E."/>
            <person name="Wang B."/>
            <person name="Wheeler C."/>
            <person name="Zhu H."/>
            <person name="Dean D.R."/>
            <person name="Dixon R."/>
            <person name="Wood D."/>
        </authorList>
    </citation>
    <scope>NUCLEOTIDE SEQUENCE [LARGE SCALE GENOMIC DNA]</scope>
    <source>
        <strain evidence="2">DJ / ATCC BAA-1303</strain>
    </source>
</reference>
<gene>
    <name evidence="1" type="ordered locus">Avin_07330</name>
</gene>
<dbReference type="EnsemblBacteria" id="ACO76979">
    <property type="protein sequence ID" value="ACO76979"/>
    <property type="gene ID" value="Avin_07330"/>
</dbReference>
<dbReference type="STRING" id="322710.Avin_07330"/>
<proteinExistence type="predicted"/>
<name>C1DLN1_AZOVD</name>
<dbReference type="HOGENOM" id="CLU_3420778_0_0_6"/>
<evidence type="ECO:0000313" key="2">
    <source>
        <dbReference type="Proteomes" id="UP000002424"/>
    </source>
</evidence>
<accession>C1DLN1</accession>
<sequence>MRASWAKCPIFFYPHDSKGIFQGR</sequence>
<keyword evidence="2" id="KW-1185">Reference proteome</keyword>
<dbReference type="EMBL" id="CP001157">
    <property type="protein sequence ID" value="ACO76979.1"/>
    <property type="molecule type" value="Genomic_DNA"/>
</dbReference>
<evidence type="ECO:0000313" key="1">
    <source>
        <dbReference type="EMBL" id="ACO76979.1"/>
    </source>
</evidence>
<dbReference type="KEGG" id="avn:Avin_07330"/>
<protein>
    <submittedName>
        <fullName evidence="1">Uncharacterized protein</fullName>
    </submittedName>
</protein>
<organism evidence="1 2">
    <name type="scientific">Azotobacter vinelandii (strain DJ / ATCC BAA-1303)</name>
    <dbReference type="NCBI Taxonomy" id="322710"/>
    <lineage>
        <taxon>Bacteria</taxon>
        <taxon>Pseudomonadati</taxon>
        <taxon>Pseudomonadota</taxon>
        <taxon>Gammaproteobacteria</taxon>
        <taxon>Pseudomonadales</taxon>
        <taxon>Pseudomonadaceae</taxon>
        <taxon>Azotobacter</taxon>
    </lineage>
</organism>
<dbReference type="AlphaFoldDB" id="C1DLN1"/>
<dbReference type="Proteomes" id="UP000002424">
    <property type="component" value="Chromosome"/>
</dbReference>